<accession>V8QWX1</accession>
<dbReference type="STRING" id="1424334.W822_09580"/>
<evidence type="ECO:0000313" key="2">
    <source>
        <dbReference type="Proteomes" id="UP000018733"/>
    </source>
</evidence>
<evidence type="ECO:0000313" key="1">
    <source>
        <dbReference type="EMBL" id="ETF03504.1"/>
    </source>
</evidence>
<dbReference type="EMBL" id="AYXT01000009">
    <property type="protein sequence ID" value="ETF03504.1"/>
    <property type="molecule type" value="Genomic_DNA"/>
</dbReference>
<dbReference type="Proteomes" id="UP000018733">
    <property type="component" value="Unassembled WGS sequence"/>
</dbReference>
<gene>
    <name evidence="1" type="ORF">W822_09580</name>
</gene>
<comment type="caution">
    <text evidence="1">The sequence shown here is derived from an EMBL/GenBank/DDBJ whole genome shotgun (WGS) entry which is preliminary data.</text>
</comment>
<sequence>MKYHSDWVKNDARSKPTLPTATGDFLHIL</sequence>
<reference evidence="1 2" key="1">
    <citation type="journal article" date="2014" name="Genome Announc.">
        <title>Draft Genome Sequence of Advenella kashmirensis Strain W13003, a Polycyclic Aromatic Hydrocarbon-Degrading Bacterium.</title>
        <authorList>
            <person name="Wang X."/>
            <person name="Jin D."/>
            <person name="Zhou L."/>
            <person name="Wu L."/>
            <person name="An W."/>
            <person name="Zhao L."/>
        </authorList>
    </citation>
    <scope>NUCLEOTIDE SEQUENCE [LARGE SCALE GENOMIC DNA]</scope>
    <source>
        <strain evidence="1 2">W13003</strain>
    </source>
</reference>
<name>V8QWX1_9BURK</name>
<dbReference type="HOGENOM" id="CLU_3408479_0_0_4"/>
<proteinExistence type="predicted"/>
<keyword evidence="2" id="KW-1185">Reference proteome</keyword>
<organism evidence="1 2">
    <name type="scientific">Advenella kashmirensis W13003</name>
    <dbReference type="NCBI Taxonomy" id="1424334"/>
    <lineage>
        <taxon>Bacteria</taxon>
        <taxon>Pseudomonadati</taxon>
        <taxon>Pseudomonadota</taxon>
        <taxon>Betaproteobacteria</taxon>
        <taxon>Burkholderiales</taxon>
        <taxon>Alcaligenaceae</taxon>
    </lineage>
</organism>
<protein>
    <submittedName>
        <fullName evidence="1">Uncharacterized protein</fullName>
    </submittedName>
</protein>
<dbReference type="AlphaFoldDB" id="V8QWX1"/>